<feature type="compositionally biased region" description="Low complexity" evidence="1">
    <location>
        <begin position="35"/>
        <end position="51"/>
    </location>
</feature>
<reference evidence="3 4" key="1">
    <citation type="submission" date="2018-03" db="EMBL/GenBank/DDBJ databases">
        <authorList>
            <person name="Guldener U."/>
        </authorList>
    </citation>
    <scope>NUCLEOTIDE SEQUENCE [LARGE SCALE GENOMIC DNA]</scope>
    <source>
        <strain evidence="3 4">NBRC100155</strain>
    </source>
</reference>
<evidence type="ECO:0000259" key="2">
    <source>
        <dbReference type="Pfam" id="PF04696"/>
    </source>
</evidence>
<protein>
    <recommendedName>
        <fullName evidence="2">Pinin/SDK/MemA protein domain-containing protein</fullName>
    </recommendedName>
</protein>
<dbReference type="AlphaFoldDB" id="A0A5C3EK38"/>
<dbReference type="InterPro" id="IPR006786">
    <property type="entry name" value="Pinin_SDK_MemA"/>
</dbReference>
<feature type="region of interest" description="Disordered" evidence="1">
    <location>
        <begin position="220"/>
        <end position="258"/>
    </location>
</feature>
<name>A0A5C3EK38_9BASI</name>
<proteinExistence type="predicted"/>
<sequence length="323" mass="36368">MADMHQDSHQPTAGPSNSQSSKQSQAPQQQPPTQPATNPSSTSTPIPTSPRSRSRSRSRSASCSPTSHRLGSKRQSTFSPVPEEEAPLPSTSSSARQRDSEPSSKRSRTSIAATSIPRASTSVDPDRRRGARLFGVLTSTLTQFKRESETTRAATAAQKRAQIEARLANKLRDTQDAIDESERKRALLWEARCIVEDITTGDVQRKTLRGMKRRMASFLYTPTSTDTRRRRRRRSRAEGEGEGERLAEDIPTSLAPISRADDRDGRYAVYFLPGKTLPQQEDELNHQEDKVDEEIDAFDDAWEDKRRRLVERLEAVKRRIREV</sequence>
<feature type="compositionally biased region" description="Low complexity" evidence="1">
    <location>
        <begin position="15"/>
        <end position="28"/>
    </location>
</feature>
<evidence type="ECO:0000313" key="3">
    <source>
        <dbReference type="EMBL" id="SPO30888.1"/>
    </source>
</evidence>
<keyword evidence="4" id="KW-1185">Reference proteome</keyword>
<dbReference type="Pfam" id="PF04696">
    <property type="entry name" value="Pinin_SDK_memA"/>
    <property type="match status" value="1"/>
</dbReference>
<dbReference type="Proteomes" id="UP000324022">
    <property type="component" value="Unassembled WGS sequence"/>
</dbReference>
<gene>
    <name evidence="3" type="ORF">UTRI_05494_B</name>
</gene>
<accession>A0A5C3EK38</accession>
<evidence type="ECO:0000256" key="1">
    <source>
        <dbReference type="SAM" id="MobiDB-lite"/>
    </source>
</evidence>
<organism evidence="3 4">
    <name type="scientific">Ustilago trichophora</name>
    <dbReference type="NCBI Taxonomy" id="86804"/>
    <lineage>
        <taxon>Eukaryota</taxon>
        <taxon>Fungi</taxon>
        <taxon>Dikarya</taxon>
        <taxon>Basidiomycota</taxon>
        <taxon>Ustilaginomycotina</taxon>
        <taxon>Ustilaginomycetes</taxon>
        <taxon>Ustilaginales</taxon>
        <taxon>Ustilaginaceae</taxon>
        <taxon>Ustilago</taxon>
    </lineage>
</organism>
<feature type="compositionally biased region" description="Polar residues" evidence="1">
    <location>
        <begin position="109"/>
        <end position="123"/>
    </location>
</feature>
<evidence type="ECO:0000313" key="4">
    <source>
        <dbReference type="Proteomes" id="UP000324022"/>
    </source>
</evidence>
<dbReference type="EMBL" id="OOIN01000035">
    <property type="protein sequence ID" value="SPO30888.1"/>
    <property type="molecule type" value="Genomic_DNA"/>
</dbReference>
<feature type="compositionally biased region" description="Basic and acidic residues" evidence="1">
    <location>
        <begin position="236"/>
        <end position="248"/>
    </location>
</feature>
<feature type="region of interest" description="Disordered" evidence="1">
    <location>
        <begin position="1"/>
        <end position="127"/>
    </location>
</feature>
<dbReference type="OrthoDB" id="330772at2759"/>
<feature type="domain" description="Pinin/SDK/MemA protein" evidence="2">
    <location>
        <begin position="126"/>
        <end position="222"/>
    </location>
</feature>